<sequence>LGIEVSANTVGRLLRQMRFSLKTNRKNIESGFRHKRADRARRNRQFVHINAKCRKFETADLPIISCDGKKRELIGCFKNSGRTLRRKAKEVYDHDFPSDAQGVALPYGIYDVRRNAGMVVVGTSCETPAFAVDAIEHWWCSSGRKHYPDAAELLILADAGGADSPRARVWLCDLQQKLCNRHGLRVTVCHYPPGASKWNPIEHRLFSQISRNWQGVPLETMKPSSTISPPHGPAPA</sequence>
<dbReference type="InterPro" id="IPR011518">
    <property type="entry name" value="Transposase_36"/>
</dbReference>
<proteinExistence type="predicted"/>
<dbReference type="NCBIfam" id="NF033519">
    <property type="entry name" value="transpos_ISAzo13"/>
    <property type="match status" value="1"/>
</dbReference>
<reference evidence="1" key="2">
    <citation type="journal article" date="2014" name="ISME J.">
        <title>Microbial stratification in low pH oxic and suboxic macroscopic growths along an acid mine drainage.</title>
        <authorList>
            <person name="Mendez-Garcia C."/>
            <person name="Mesa V."/>
            <person name="Sprenger R.R."/>
            <person name="Richter M."/>
            <person name="Diez M.S."/>
            <person name="Solano J."/>
            <person name="Bargiela R."/>
            <person name="Golyshina O.V."/>
            <person name="Manteca A."/>
            <person name="Ramos J.L."/>
            <person name="Gallego J.R."/>
            <person name="Llorente I."/>
            <person name="Martins Dos Santos V.A."/>
            <person name="Jensen O.N."/>
            <person name="Pelaez A.I."/>
            <person name="Sanchez J."/>
            <person name="Ferrer M."/>
        </authorList>
    </citation>
    <scope>NUCLEOTIDE SEQUENCE</scope>
</reference>
<dbReference type="EMBL" id="AUZY01012236">
    <property type="protein sequence ID" value="EQD31068.1"/>
    <property type="molecule type" value="Genomic_DNA"/>
</dbReference>
<reference evidence="1" key="1">
    <citation type="submission" date="2013-08" db="EMBL/GenBank/DDBJ databases">
        <authorList>
            <person name="Mendez C."/>
            <person name="Richter M."/>
            <person name="Ferrer M."/>
            <person name="Sanchez J."/>
        </authorList>
    </citation>
    <scope>NUCLEOTIDE SEQUENCE</scope>
</reference>
<evidence type="ECO:0000313" key="1">
    <source>
        <dbReference type="EMBL" id="EQD31068.1"/>
    </source>
</evidence>
<gene>
    <name evidence="1" type="ORF">B1B_18283</name>
</gene>
<name>T0YD77_9ZZZZ</name>
<accession>T0YD77</accession>
<comment type="caution">
    <text evidence="1">The sequence shown here is derived from an EMBL/GenBank/DDBJ whole genome shotgun (WGS) entry which is preliminary data.</text>
</comment>
<protein>
    <submittedName>
        <fullName evidence="1">Rhodopirellula transposase family protein</fullName>
    </submittedName>
</protein>
<dbReference type="AlphaFoldDB" id="T0YD77"/>
<organism evidence="1">
    <name type="scientific">mine drainage metagenome</name>
    <dbReference type="NCBI Taxonomy" id="410659"/>
    <lineage>
        <taxon>unclassified sequences</taxon>
        <taxon>metagenomes</taxon>
        <taxon>ecological metagenomes</taxon>
    </lineage>
</organism>
<feature type="non-terminal residue" evidence="1">
    <location>
        <position position="1"/>
    </location>
</feature>
<dbReference type="Pfam" id="PF07592">
    <property type="entry name" value="DDE_Tnp_ISAZ013"/>
    <property type="match status" value="1"/>
</dbReference>